<feature type="binding site" evidence="10">
    <location>
        <position position="109"/>
    </location>
    <ligand>
        <name>ATP</name>
        <dbReference type="ChEBI" id="CHEBI:30616"/>
    </ligand>
</feature>
<evidence type="ECO:0000256" key="3">
    <source>
        <dbReference type="ARBA" id="ARBA00010886"/>
    </source>
</evidence>
<evidence type="ECO:0000256" key="1">
    <source>
        <dbReference type="ARBA" id="ARBA00004300"/>
    </source>
</evidence>
<proteinExistence type="inferred from homology"/>
<dbReference type="InterPro" id="IPR011009">
    <property type="entry name" value="Kinase-like_dom_sf"/>
</dbReference>
<dbReference type="Pfam" id="PF00069">
    <property type="entry name" value="Pkinase"/>
    <property type="match status" value="1"/>
</dbReference>
<evidence type="ECO:0000256" key="8">
    <source>
        <dbReference type="ARBA" id="ARBA00022840"/>
    </source>
</evidence>
<feature type="domain" description="Protein kinase" evidence="12">
    <location>
        <begin position="80"/>
        <end position="340"/>
    </location>
</feature>
<dbReference type="Pfam" id="PF07714">
    <property type="entry name" value="PK_Tyr_Ser-Thr"/>
    <property type="match status" value="1"/>
</dbReference>
<comment type="similarity">
    <text evidence="3">Belongs to the protein kinase superfamily. NEK Ser/Thr protein kinase family. NIMA subfamily.</text>
</comment>
<dbReference type="SUPFAM" id="SSF53850">
    <property type="entry name" value="Periplasmic binding protein-like II"/>
    <property type="match status" value="1"/>
</dbReference>
<keyword evidence="14" id="KW-1185">Reference proteome</keyword>
<dbReference type="EMBL" id="CP036433">
    <property type="protein sequence ID" value="QDU94294.1"/>
    <property type="molecule type" value="Genomic_DNA"/>
</dbReference>
<keyword evidence="8 10" id="KW-0067">ATP-binding</keyword>
<dbReference type="OrthoDB" id="6111975at2"/>
<evidence type="ECO:0000256" key="2">
    <source>
        <dbReference type="ARBA" id="ARBA00004647"/>
    </source>
</evidence>
<evidence type="ECO:0000256" key="6">
    <source>
        <dbReference type="ARBA" id="ARBA00022741"/>
    </source>
</evidence>
<keyword evidence="6 10" id="KW-0547">Nucleotide-binding</keyword>
<dbReference type="SMART" id="SM00220">
    <property type="entry name" value="S_TKc"/>
    <property type="match status" value="2"/>
</dbReference>
<evidence type="ECO:0000256" key="11">
    <source>
        <dbReference type="SAM" id="MobiDB-lite"/>
    </source>
</evidence>
<evidence type="ECO:0000256" key="4">
    <source>
        <dbReference type="ARBA" id="ARBA00022527"/>
    </source>
</evidence>
<evidence type="ECO:0000256" key="9">
    <source>
        <dbReference type="ARBA" id="ARBA00023212"/>
    </source>
</evidence>
<dbReference type="Gene3D" id="3.40.190.10">
    <property type="entry name" value="Periplasmic binding protein-like II"/>
    <property type="match status" value="1"/>
</dbReference>
<evidence type="ECO:0000256" key="10">
    <source>
        <dbReference type="PROSITE-ProRule" id="PRU10141"/>
    </source>
</evidence>
<dbReference type="PANTHER" id="PTHR43289">
    <property type="entry name" value="MITOGEN-ACTIVATED PROTEIN KINASE KINASE KINASE 20-RELATED"/>
    <property type="match status" value="1"/>
</dbReference>
<dbReference type="KEGG" id="lcre:Pla8534_20830"/>
<dbReference type="Gene3D" id="3.30.200.20">
    <property type="entry name" value="Phosphorylase Kinase, domain 1"/>
    <property type="match status" value="2"/>
</dbReference>
<keyword evidence="7 13" id="KW-0418">Kinase</keyword>
<evidence type="ECO:0000256" key="5">
    <source>
        <dbReference type="ARBA" id="ARBA00022679"/>
    </source>
</evidence>
<feature type="region of interest" description="Disordered" evidence="11">
    <location>
        <begin position="529"/>
        <end position="556"/>
    </location>
</feature>
<dbReference type="InterPro" id="IPR017441">
    <property type="entry name" value="Protein_kinase_ATP_BS"/>
</dbReference>
<dbReference type="SUPFAM" id="SSF56112">
    <property type="entry name" value="Protein kinase-like (PK-like)"/>
    <property type="match status" value="2"/>
</dbReference>
<keyword evidence="5 13" id="KW-0808">Transferase</keyword>
<reference evidence="13 14" key="1">
    <citation type="submission" date="2019-02" db="EMBL/GenBank/DDBJ databases">
        <title>Deep-cultivation of Planctomycetes and their phenomic and genomic characterization uncovers novel biology.</title>
        <authorList>
            <person name="Wiegand S."/>
            <person name="Jogler M."/>
            <person name="Boedeker C."/>
            <person name="Pinto D."/>
            <person name="Vollmers J."/>
            <person name="Rivas-Marin E."/>
            <person name="Kohn T."/>
            <person name="Peeters S.H."/>
            <person name="Heuer A."/>
            <person name="Rast P."/>
            <person name="Oberbeckmann S."/>
            <person name="Bunk B."/>
            <person name="Jeske O."/>
            <person name="Meyerdierks A."/>
            <person name="Storesund J.E."/>
            <person name="Kallscheuer N."/>
            <person name="Luecker S."/>
            <person name="Lage O.M."/>
            <person name="Pohl T."/>
            <person name="Merkel B.J."/>
            <person name="Hornburger P."/>
            <person name="Mueller R.-W."/>
            <person name="Bruemmer F."/>
            <person name="Labrenz M."/>
            <person name="Spormann A.M."/>
            <person name="Op den Camp H."/>
            <person name="Overmann J."/>
            <person name="Amann R."/>
            <person name="Jetten M.S.M."/>
            <person name="Mascher T."/>
            <person name="Medema M.H."/>
            <person name="Devos D.P."/>
            <person name="Kaster A.-K."/>
            <person name="Ovreas L."/>
            <person name="Rohde M."/>
            <person name="Galperin M.Y."/>
            <person name="Jogler C."/>
        </authorList>
    </citation>
    <scope>NUCLEOTIDE SEQUENCE [LARGE SCALE GENOMIC DNA]</scope>
    <source>
        <strain evidence="13 14">Pla85_3_4</strain>
    </source>
</reference>
<organism evidence="13 14">
    <name type="scientific">Lignipirellula cremea</name>
    <dbReference type="NCBI Taxonomy" id="2528010"/>
    <lineage>
        <taxon>Bacteria</taxon>
        <taxon>Pseudomonadati</taxon>
        <taxon>Planctomycetota</taxon>
        <taxon>Planctomycetia</taxon>
        <taxon>Pirellulales</taxon>
        <taxon>Pirellulaceae</taxon>
        <taxon>Lignipirellula</taxon>
    </lineage>
</organism>
<feature type="compositionally biased region" description="Low complexity" evidence="11">
    <location>
        <begin position="529"/>
        <end position="540"/>
    </location>
</feature>
<dbReference type="InterPro" id="IPR000719">
    <property type="entry name" value="Prot_kinase_dom"/>
</dbReference>
<dbReference type="GO" id="GO:0005813">
    <property type="term" value="C:centrosome"/>
    <property type="evidence" value="ECO:0007669"/>
    <property type="project" value="UniProtKB-SubCell"/>
</dbReference>
<dbReference type="GO" id="GO:0000922">
    <property type="term" value="C:spindle pole"/>
    <property type="evidence" value="ECO:0007669"/>
    <property type="project" value="UniProtKB-SubCell"/>
</dbReference>
<dbReference type="CDD" id="cd14014">
    <property type="entry name" value="STKc_PknB_like"/>
    <property type="match status" value="2"/>
</dbReference>
<evidence type="ECO:0000313" key="13">
    <source>
        <dbReference type="EMBL" id="QDU94294.1"/>
    </source>
</evidence>
<accession>A0A518DR47</accession>
<dbReference type="Gene3D" id="1.10.510.10">
    <property type="entry name" value="Transferase(Phosphotransferase) domain 1"/>
    <property type="match status" value="2"/>
</dbReference>
<protein>
    <submittedName>
        <fullName evidence="13">Serine/threonine-protein kinase StkP</fullName>
        <ecNumber evidence="13">2.7.11.1</ecNumber>
    </submittedName>
</protein>
<keyword evidence="9" id="KW-0963">Cytoplasm</keyword>
<dbReference type="PANTHER" id="PTHR43289:SF6">
    <property type="entry name" value="SERINE_THREONINE-PROTEIN KINASE NEKL-3"/>
    <property type="match status" value="1"/>
</dbReference>
<dbReference type="InterPro" id="IPR008271">
    <property type="entry name" value="Ser/Thr_kinase_AS"/>
</dbReference>
<evidence type="ECO:0000256" key="7">
    <source>
        <dbReference type="ARBA" id="ARBA00022777"/>
    </source>
</evidence>
<comment type="subcellular location">
    <subcellularLocation>
        <location evidence="1">Cytoplasm</location>
        <location evidence="1">Cytoskeleton</location>
        <location evidence="1">Microtubule organizing center</location>
        <location evidence="1">Centrosome</location>
    </subcellularLocation>
    <subcellularLocation>
        <location evidence="2">Cytoplasm</location>
        <location evidence="2">Cytoskeleton</location>
        <location evidence="2">Spindle pole</location>
    </subcellularLocation>
</comment>
<dbReference type="InterPro" id="IPR015168">
    <property type="entry name" value="SsuA/THI5"/>
</dbReference>
<gene>
    <name evidence="13" type="primary">stkP_1</name>
    <name evidence="13" type="ORF">Pla8534_20830</name>
</gene>
<name>A0A518DR47_9BACT</name>
<dbReference type="Pfam" id="PF09084">
    <property type="entry name" value="NMT1"/>
    <property type="match status" value="1"/>
</dbReference>
<evidence type="ECO:0000313" key="14">
    <source>
        <dbReference type="Proteomes" id="UP000317648"/>
    </source>
</evidence>
<dbReference type="AlphaFoldDB" id="A0A518DR47"/>
<evidence type="ECO:0000259" key="12">
    <source>
        <dbReference type="PROSITE" id="PS50011"/>
    </source>
</evidence>
<dbReference type="PROSITE" id="PS00107">
    <property type="entry name" value="PROTEIN_KINASE_ATP"/>
    <property type="match status" value="2"/>
</dbReference>
<dbReference type="PROSITE" id="PS50011">
    <property type="entry name" value="PROTEIN_KINASE_DOM"/>
    <property type="match status" value="2"/>
</dbReference>
<feature type="binding site" evidence="10">
    <location>
        <position position="431"/>
    </location>
    <ligand>
        <name>ATP</name>
        <dbReference type="ChEBI" id="CHEBI:30616"/>
    </ligand>
</feature>
<feature type="domain" description="Protein kinase" evidence="12">
    <location>
        <begin position="402"/>
        <end position="736"/>
    </location>
</feature>
<dbReference type="PROSITE" id="PS00108">
    <property type="entry name" value="PROTEIN_KINASE_ST"/>
    <property type="match status" value="2"/>
</dbReference>
<dbReference type="RefSeq" id="WP_145052462.1">
    <property type="nucleotide sequence ID" value="NZ_CP036433.1"/>
</dbReference>
<keyword evidence="9" id="KW-0206">Cytoskeleton</keyword>
<keyword evidence="4" id="KW-0723">Serine/threonine-protein kinase</keyword>
<dbReference type="Proteomes" id="UP000317648">
    <property type="component" value="Chromosome"/>
</dbReference>
<sequence length="1094" mass="119768">MPSVDVLECPQLTVLRQFLQAELPDERASLVDSHVARCAACQGILDELVDVVGGCSEIERLLIDQGKDLFREMPAMIGGYRVLGELGQGAYGVVYHAYDDGLERSVAIKTPHASVIDAVGGPALYLNEARMAARLDHPHIVRVYEAKADQAGSCFVVSQYIDGRSLDQWLAEDRWELDSAVALTAAIADALQHAHEHGIVHRDVKPANILLDAAGRPFLADFGLALREEEIGRGPCFMGTPAYMSPEQARGEGRQVDGRSDIYSLGVVFFKLLTGKRPFLAESLEDLLSLVASVDPPSVRQKDGTVPRELDRICAKALSRDLTARYQTAGDLADDLHAWLAENRNVPGEEPRSRPAYIAAPPRVRLPATEALARQAFEPTLTLALPTPLHAVRGRDVMLGGFQLKTRLGSGGMGVVYRAWQAAAEREVALKCLHQHDSTAQARFATEIRALGRVEHAHLVRVYTSGCEGERFFYAMELIEGVPLNQLLRKLPAAATGPLDDAAWAAFVALAADEQRAAELPLTTLPEPEAALSAPPETESCAGFAAEPATSGEPASARFHESPAYFQRVAAMVRDIALAAQALHEEGVVHRDIKPDNILLARDGERAVLMDLGIAKLTQEADGRVTRTRQFIGSLRYASPEQLIDSALVDGRTDVYSLGATLWELLTLQPIYGIDGDLSDARAMLRIEIEEPEPVRKYNRAVPADLQAIVQKCLEKKPQQRYATAAELAADLDAWQAGQPVAARPVGAATRFLRHCRRRPAAPGLLLLIVCLGFALLAALTPWPTPRSREIHIGIKPWVGFSPLVVAGEMGLCEGVDLKFTPVRTTTDVRQRLLGKTLDMAPYLVDSHALARSDRIPTKAVLLFDTSLTADALVVREGITSFDDLRGRRIAYMYHEAPHFLLLSLCERHQLDLADFVHLKTETAKEAVDLFVAGKADAVVSYEPFLLAALSQPGAVRLASAADDPGVIIDILTAREDYLADNPDRVRSLLAGWFQALALLERRDPTALAIACRFLGEPGQPISIAEYDQMVAGMQFAGPAANRQFFLPDAEGRSEFHDRFEIAQQRWDRHQQLLRRTDPREGDGSQLLLEWLGP</sequence>
<dbReference type="GO" id="GO:0005524">
    <property type="term" value="F:ATP binding"/>
    <property type="evidence" value="ECO:0007669"/>
    <property type="project" value="UniProtKB-UniRule"/>
</dbReference>
<dbReference type="EC" id="2.7.11.1" evidence="13"/>
<dbReference type="GO" id="GO:0004674">
    <property type="term" value="F:protein serine/threonine kinase activity"/>
    <property type="evidence" value="ECO:0007669"/>
    <property type="project" value="UniProtKB-KW"/>
</dbReference>
<dbReference type="InterPro" id="IPR001245">
    <property type="entry name" value="Ser-Thr/Tyr_kinase_cat_dom"/>
</dbReference>